<dbReference type="Proteomes" id="UP001156691">
    <property type="component" value="Unassembled WGS sequence"/>
</dbReference>
<dbReference type="InterPro" id="IPR011990">
    <property type="entry name" value="TPR-like_helical_dom_sf"/>
</dbReference>
<proteinExistence type="predicted"/>
<dbReference type="EMBL" id="BSNS01000011">
    <property type="protein sequence ID" value="GLQ55061.1"/>
    <property type="molecule type" value="Genomic_DNA"/>
</dbReference>
<organism evidence="7 8">
    <name type="scientific">Devosia nitrariae</name>
    <dbReference type="NCBI Taxonomy" id="2071872"/>
    <lineage>
        <taxon>Bacteria</taxon>
        <taxon>Pseudomonadati</taxon>
        <taxon>Pseudomonadota</taxon>
        <taxon>Alphaproteobacteria</taxon>
        <taxon>Hyphomicrobiales</taxon>
        <taxon>Devosiaceae</taxon>
        <taxon>Devosia</taxon>
    </lineage>
</organism>
<comment type="subcellular location">
    <subcellularLocation>
        <location evidence="1">Cell envelope</location>
    </subcellularLocation>
</comment>
<evidence type="ECO:0000313" key="7">
    <source>
        <dbReference type="EMBL" id="GLQ55061.1"/>
    </source>
</evidence>
<reference evidence="8" key="1">
    <citation type="journal article" date="2019" name="Int. J. Syst. Evol. Microbiol.">
        <title>The Global Catalogue of Microorganisms (GCM) 10K type strain sequencing project: providing services to taxonomists for standard genome sequencing and annotation.</title>
        <authorList>
            <consortium name="The Broad Institute Genomics Platform"/>
            <consortium name="The Broad Institute Genome Sequencing Center for Infectious Disease"/>
            <person name="Wu L."/>
            <person name="Ma J."/>
        </authorList>
    </citation>
    <scope>NUCLEOTIDE SEQUENCE [LARGE SCALE GENOMIC DNA]</scope>
    <source>
        <strain evidence="8">NBRC 112416</strain>
    </source>
</reference>
<sequence length="361" mass="38106">MVFWSIAITITLVACAALYYAAAMRPVNAVGSGEGLDAQFARMLAGIEADVGAGKLAGPQAIAAKAELAREMLRQKSEAGQAPTRAKPLRIGVVAAGVMLIAGLACGLYAILGRPDLPGEPLASRPEIAARNMNLEEAIARIEARLAIAPDDLRGWTVIAPAYMELQRYADAERAFRRIVELAGPDADRETDLAEALMMQAGGDAAGEAMQLLRSAATRDPAHLRSRFYIAGELTRTGDYTAAVEAWQELIGLAEGNEPWLATARQGLAFAEAGGVAPQDDETQQEAIRGMVEGLAARLQSEGGSVEEWTQLVRAYLVLEDRQAAQAAYEDAVAAYPQAFDRGGLDTLALGAGLSLNGDGQ</sequence>
<keyword evidence="5" id="KW-0812">Transmembrane</keyword>
<feature type="domain" description="Cytochrome c-type biogenesis protein H TPR" evidence="6">
    <location>
        <begin position="144"/>
        <end position="257"/>
    </location>
</feature>
<evidence type="ECO:0000256" key="1">
    <source>
        <dbReference type="ARBA" id="ARBA00004196"/>
    </source>
</evidence>
<dbReference type="RefSeq" id="WP_284341023.1">
    <property type="nucleotide sequence ID" value="NZ_BSNS01000011.1"/>
</dbReference>
<keyword evidence="5" id="KW-0472">Membrane</keyword>
<gene>
    <name evidence="7" type="primary">cycH</name>
    <name evidence="7" type="ORF">GCM10010862_23200</name>
</gene>
<feature type="transmembrane region" description="Helical" evidence="5">
    <location>
        <begin position="91"/>
        <end position="112"/>
    </location>
</feature>
<dbReference type="InterPro" id="IPR017560">
    <property type="entry name" value="Cyt_c_biogenesis_CcmI"/>
</dbReference>
<keyword evidence="5" id="KW-1133">Transmembrane helix</keyword>
<dbReference type="InterPro" id="IPR051263">
    <property type="entry name" value="C-type_cytochrome_biogenesis"/>
</dbReference>
<dbReference type="PANTHER" id="PTHR47870:SF1">
    <property type="entry name" value="CYTOCHROME C-TYPE BIOGENESIS PROTEIN CCMH"/>
    <property type="match status" value="1"/>
</dbReference>
<dbReference type="InterPro" id="IPR056413">
    <property type="entry name" value="TPR_CcmH_CycH"/>
</dbReference>
<keyword evidence="3" id="KW-0201">Cytochrome c-type biogenesis</keyword>
<name>A0ABQ5W5J1_9HYPH</name>
<accession>A0ABQ5W5J1</accession>
<feature type="transmembrane region" description="Helical" evidence="5">
    <location>
        <begin position="6"/>
        <end position="23"/>
    </location>
</feature>
<dbReference type="SUPFAM" id="SSF48452">
    <property type="entry name" value="TPR-like"/>
    <property type="match status" value="1"/>
</dbReference>
<dbReference type="PANTHER" id="PTHR47870">
    <property type="entry name" value="CYTOCHROME C-TYPE BIOGENESIS PROTEIN CCMH"/>
    <property type="match status" value="1"/>
</dbReference>
<keyword evidence="8" id="KW-1185">Reference proteome</keyword>
<evidence type="ECO:0000313" key="8">
    <source>
        <dbReference type="Proteomes" id="UP001156691"/>
    </source>
</evidence>
<keyword evidence="2" id="KW-0677">Repeat</keyword>
<dbReference type="Pfam" id="PF23914">
    <property type="entry name" value="TPR_CcmH_CycH"/>
    <property type="match status" value="1"/>
</dbReference>
<evidence type="ECO:0000259" key="6">
    <source>
        <dbReference type="Pfam" id="PF23914"/>
    </source>
</evidence>
<dbReference type="NCBIfam" id="TIGR03142">
    <property type="entry name" value="cytochro_ccmI"/>
    <property type="match status" value="1"/>
</dbReference>
<evidence type="ECO:0000256" key="4">
    <source>
        <dbReference type="ARBA" id="ARBA00022803"/>
    </source>
</evidence>
<comment type="caution">
    <text evidence="7">The sequence shown here is derived from an EMBL/GenBank/DDBJ whole genome shotgun (WGS) entry which is preliminary data.</text>
</comment>
<keyword evidence="4" id="KW-0802">TPR repeat</keyword>
<evidence type="ECO:0000256" key="5">
    <source>
        <dbReference type="SAM" id="Phobius"/>
    </source>
</evidence>
<evidence type="ECO:0000256" key="2">
    <source>
        <dbReference type="ARBA" id="ARBA00022737"/>
    </source>
</evidence>
<protein>
    <submittedName>
        <fullName evidence="7">Cytochrome c-type biogenesis protein CycH</fullName>
    </submittedName>
</protein>
<evidence type="ECO:0000256" key="3">
    <source>
        <dbReference type="ARBA" id="ARBA00022748"/>
    </source>
</evidence>
<dbReference type="Gene3D" id="1.25.40.10">
    <property type="entry name" value="Tetratricopeptide repeat domain"/>
    <property type="match status" value="1"/>
</dbReference>